<evidence type="ECO:0000313" key="2">
    <source>
        <dbReference type="Proteomes" id="UP000199051"/>
    </source>
</evidence>
<dbReference type="RefSeq" id="WP_092787215.1">
    <property type="nucleotide sequence ID" value="NZ_FOGI01000024.1"/>
</dbReference>
<protein>
    <submittedName>
        <fullName evidence="1">Uncharacterized protein</fullName>
    </submittedName>
</protein>
<dbReference type="STRING" id="155974.SAMN04487818_12432"/>
<evidence type="ECO:0000313" key="1">
    <source>
        <dbReference type="EMBL" id="SES49117.1"/>
    </source>
</evidence>
<keyword evidence="2" id="KW-1185">Reference proteome</keyword>
<sequence>MTDTTLICKVCDRALLRRTDENGVTFLHPVALGKVEHEPVPVQAPPGWRGLCDFCTDGHSEFLIPANIFTVPTIPGAPIGMSDIAWSACSICTLLVESDRWNTLLNRTAATHERRYGEPMPELARTFVRKLHRKLRANITGSAQPIDPGQETP</sequence>
<organism evidence="1 2">
    <name type="scientific">Actinokineospora terrae</name>
    <dbReference type="NCBI Taxonomy" id="155974"/>
    <lineage>
        <taxon>Bacteria</taxon>
        <taxon>Bacillati</taxon>
        <taxon>Actinomycetota</taxon>
        <taxon>Actinomycetes</taxon>
        <taxon>Pseudonocardiales</taxon>
        <taxon>Pseudonocardiaceae</taxon>
        <taxon>Actinokineospora</taxon>
    </lineage>
</organism>
<name>A0A1H9XTS2_9PSEU</name>
<gene>
    <name evidence="1" type="ORF">SAMN04487818_12432</name>
</gene>
<reference evidence="2" key="1">
    <citation type="submission" date="2016-10" db="EMBL/GenBank/DDBJ databases">
        <authorList>
            <person name="Varghese N."/>
            <person name="Submissions S."/>
        </authorList>
    </citation>
    <scope>NUCLEOTIDE SEQUENCE [LARGE SCALE GENOMIC DNA]</scope>
    <source>
        <strain evidence="2">DSM 44260</strain>
    </source>
</reference>
<proteinExistence type="predicted"/>
<dbReference type="Proteomes" id="UP000199051">
    <property type="component" value="Unassembled WGS sequence"/>
</dbReference>
<dbReference type="AlphaFoldDB" id="A0A1H9XTS2"/>
<accession>A0A1H9XTS2</accession>
<dbReference type="EMBL" id="FOGI01000024">
    <property type="protein sequence ID" value="SES49117.1"/>
    <property type="molecule type" value="Genomic_DNA"/>
</dbReference>